<evidence type="ECO:0000313" key="1">
    <source>
        <dbReference type="EnsemblMetazoa" id="Aqu2.1.23561_001"/>
    </source>
</evidence>
<dbReference type="EnsemblMetazoa" id="Aqu2.1.23561_001">
    <property type="protein sequence ID" value="Aqu2.1.23561_001"/>
    <property type="gene ID" value="Aqu2.1.23561"/>
</dbReference>
<sequence>FEACRLNHKKLGIIIIN</sequence>
<organism evidence="1">
    <name type="scientific">Amphimedon queenslandica</name>
    <name type="common">Sponge</name>
    <dbReference type="NCBI Taxonomy" id="400682"/>
    <lineage>
        <taxon>Eukaryota</taxon>
        <taxon>Metazoa</taxon>
        <taxon>Porifera</taxon>
        <taxon>Demospongiae</taxon>
        <taxon>Heteroscleromorpha</taxon>
        <taxon>Haplosclerida</taxon>
        <taxon>Niphatidae</taxon>
        <taxon>Amphimedon</taxon>
    </lineage>
</organism>
<reference evidence="1" key="1">
    <citation type="submission" date="2017-05" db="UniProtKB">
        <authorList>
            <consortium name="EnsemblMetazoa"/>
        </authorList>
    </citation>
    <scope>IDENTIFICATION</scope>
</reference>
<proteinExistence type="predicted"/>
<protein>
    <submittedName>
        <fullName evidence="1">Uncharacterized protein</fullName>
    </submittedName>
</protein>
<name>A0A1X7U7Y3_AMPQE</name>
<dbReference type="InParanoid" id="A0A1X7U7Y3"/>
<dbReference type="AlphaFoldDB" id="A0A1X7U7Y3"/>
<accession>A0A1X7U7Y3</accession>